<gene>
    <name evidence="1" type="ORF">BOTBODRAFT_351855</name>
</gene>
<accession>A0A067MHE8</accession>
<dbReference type="EMBL" id="KL198039">
    <property type="protein sequence ID" value="KDQ14145.1"/>
    <property type="molecule type" value="Genomic_DNA"/>
</dbReference>
<reference evidence="2" key="1">
    <citation type="journal article" date="2014" name="Proc. Natl. Acad. Sci. U.S.A.">
        <title>Extensive sampling of basidiomycete genomes demonstrates inadequacy of the white-rot/brown-rot paradigm for wood decay fungi.</title>
        <authorList>
            <person name="Riley R."/>
            <person name="Salamov A.A."/>
            <person name="Brown D.W."/>
            <person name="Nagy L.G."/>
            <person name="Floudas D."/>
            <person name="Held B.W."/>
            <person name="Levasseur A."/>
            <person name="Lombard V."/>
            <person name="Morin E."/>
            <person name="Otillar R."/>
            <person name="Lindquist E.A."/>
            <person name="Sun H."/>
            <person name="LaButti K.M."/>
            <person name="Schmutz J."/>
            <person name="Jabbour D."/>
            <person name="Luo H."/>
            <person name="Baker S.E."/>
            <person name="Pisabarro A.G."/>
            <person name="Walton J.D."/>
            <person name="Blanchette R.A."/>
            <person name="Henrissat B."/>
            <person name="Martin F."/>
            <person name="Cullen D."/>
            <person name="Hibbett D.S."/>
            <person name="Grigoriev I.V."/>
        </authorList>
    </citation>
    <scope>NUCLEOTIDE SEQUENCE [LARGE SCALE GENOMIC DNA]</scope>
    <source>
        <strain evidence="2">FD-172 SS1</strain>
    </source>
</reference>
<keyword evidence="2" id="KW-1185">Reference proteome</keyword>
<name>A0A067MHE8_BOTB1</name>
<sequence length="157" mass="17259">MVVAAKYEVVSCSSCLPSASCAYALLFEFFSHRGPFAGIGLRVPKKPGFRRVWRSAARTGLDLRACTSSTQGVSILILVMASSKIYLPVLSLDRAAFSDAIPALVSLPNTRFLPPFSSPSALSRVFETCYPSGSTHLWRVMHLFTEPLPTLRCQLWM</sequence>
<evidence type="ECO:0000313" key="1">
    <source>
        <dbReference type="EMBL" id="KDQ14145.1"/>
    </source>
</evidence>
<dbReference type="AlphaFoldDB" id="A0A067MHE8"/>
<dbReference type="Proteomes" id="UP000027195">
    <property type="component" value="Unassembled WGS sequence"/>
</dbReference>
<dbReference type="InParanoid" id="A0A067MHE8"/>
<proteinExistence type="predicted"/>
<organism evidence="1 2">
    <name type="scientific">Botryobasidium botryosum (strain FD-172 SS1)</name>
    <dbReference type="NCBI Taxonomy" id="930990"/>
    <lineage>
        <taxon>Eukaryota</taxon>
        <taxon>Fungi</taxon>
        <taxon>Dikarya</taxon>
        <taxon>Basidiomycota</taxon>
        <taxon>Agaricomycotina</taxon>
        <taxon>Agaricomycetes</taxon>
        <taxon>Cantharellales</taxon>
        <taxon>Botryobasidiaceae</taxon>
        <taxon>Botryobasidium</taxon>
    </lineage>
</organism>
<protein>
    <submittedName>
        <fullName evidence="1">Uncharacterized protein</fullName>
    </submittedName>
</protein>
<evidence type="ECO:0000313" key="2">
    <source>
        <dbReference type="Proteomes" id="UP000027195"/>
    </source>
</evidence>
<dbReference type="HOGENOM" id="CLU_1677571_0_0_1"/>